<accession>A0AA37NYF1</accession>
<dbReference type="RefSeq" id="XP_049123443.1">
    <property type="nucleotide sequence ID" value="XM_049267486.1"/>
</dbReference>
<dbReference type="GeneID" id="73322076"/>
<dbReference type="Proteomes" id="UP001055115">
    <property type="component" value="Unassembled WGS sequence"/>
</dbReference>
<proteinExistence type="predicted"/>
<protein>
    <submittedName>
        <fullName evidence="1">Uncharacterized protein</fullName>
    </submittedName>
</protein>
<organism evidence="1 2">
    <name type="scientific">Colletotrichum spaethianum</name>
    <dbReference type="NCBI Taxonomy" id="700344"/>
    <lineage>
        <taxon>Eukaryota</taxon>
        <taxon>Fungi</taxon>
        <taxon>Dikarya</taxon>
        <taxon>Ascomycota</taxon>
        <taxon>Pezizomycotina</taxon>
        <taxon>Sordariomycetes</taxon>
        <taxon>Hypocreomycetidae</taxon>
        <taxon>Glomerellales</taxon>
        <taxon>Glomerellaceae</taxon>
        <taxon>Colletotrichum</taxon>
        <taxon>Colletotrichum spaethianum species complex</taxon>
    </lineage>
</organism>
<name>A0AA37NYF1_9PEZI</name>
<dbReference type="AlphaFoldDB" id="A0AA37NYF1"/>
<comment type="caution">
    <text evidence="1">The sequence shown here is derived from an EMBL/GenBank/DDBJ whole genome shotgun (WGS) entry which is preliminary data.</text>
</comment>
<sequence>MDGAHGLSYVAPSSSRPRPYQLITSSYTELALIREAERDVQHMLVWNYYRRDANWRVLEMKSEGTNLNCYDSILVNSKADGIVVIQASRL</sequence>
<keyword evidence="2" id="KW-1185">Reference proteome</keyword>
<reference evidence="1 2" key="1">
    <citation type="submission" date="2022-03" db="EMBL/GenBank/DDBJ databases">
        <title>Genome data of Colletotrichum spp.</title>
        <authorList>
            <person name="Utami Y.D."/>
            <person name="Hiruma K."/>
        </authorList>
    </citation>
    <scope>NUCLEOTIDE SEQUENCE [LARGE SCALE GENOMIC DNA]</scope>
    <source>
        <strain evidence="1 2">MAFF 239500</strain>
    </source>
</reference>
<evidence type="ECO:0000313" key="2">
    <source>
        <dbReference type="Proteomes" id="UP001055115"/>
    </source>
</evidence>
<evidence type="ECO:0000313" key="1">
    <source>
        <dbReference type="EMBL" id="GKT41093.1"/>
    </source>
</evidence>
<gene>
    <name evidence="1" type="ORF">ColSpa_01274</name>
</gene>
<dbReference type="EMBL" id="BQXU01000002">
    <property type="protein sequence ID" value="GKT41093.1"/>
    <property type="molecule type" value="Genomic_DNA"/>
</dbReference>